<keyword evidence="2" id="KW-1185">Reference proteome</keyword>
<protein>
    <submittedName>
        <fullName evidence="1">Uncharacterized protein</fullName>
    </submittedName>
</protein>
<proteinExistence type="predicted"/>
<evidence type="ECO:0000313" key="1">
    <source>
        <dbReference type="EMBL" id="QDS68920.1"/>
    </source>
</evidence>
<dbReference type="OrthoDB" id="10460915at2759"/>
<reference evidence="1 2" key="1">
    <citation type="submission" date="2019-07" db="EMBL/GenBank/DDBJ databases">
        <title>Finished genome of Venturia effusa.</title>
        <authorList>
            <person name="Young C.A."/>
            <person name="Cox M.P."/>
            <person name="Ganley A.R.D."/>
            <person name="David W.J."/>
        </authorList>
    </citation>
    <scope>NUCLEOTIDE SEQUENCE [LARGE SCALE GENOMIC DNA]</scope>
    <source>
        <strain evidence="2">albino</strain>
    </source>
</reference>
<evidence type="ECO:0000313" key="2">
    <source>
        <dbReference type="Proteomes" id="UP000316270"/>
    </source>
</evidence>
<dbReference type="AlphaFoldDB" id="A0A517KZV2"/>
<dbReference type="EMBL" id="CP042186">
    <property type="protein sequence ID" value="QDS68920.1"/>
    <property type="molecule type" value="Genomic_DNA"/>
</dbReference>
<organism evidence="1 2">
    <name type="scientific">Venturia effusa</name>
    <dbReference type="NCBI Taxonomy" id="50376"/>
    <lineage>
        <taxon>Eukaryota</taxon>
        <taxon>Fungi</taxon>
        <taxon>Dikarya</taxon>
        <taxon>Ascomycota</taxon>
        <taxon>Pezizomycotina</taxon>
        <taxon>Dothideomycetes</taxon>
        <taxon>Pleosporomycetidae</taxon>
        <taxon>Venturiales</taxon>
        <taxon>Venturiaceae</taxon>
        <taxon>Venturia</taxon>
    </lineage>
</organism>
<accession>A0A517KZV2</accession>
<gene>
    <name evidence="1" type="ORF">FKW77_008268</name>
</gene>
<dbReference type="Proteomes" id="UP000316270">
    <property type="component" value="Chromosome 2"/>
</dbReference>
<sequence>MAASTARISFGNETNVLEFAPYSAEHLLSYSKNAEAKLKALADGSSTSSETSGLIGQDAVFFDTCEGVVPVISGMKTVLQWMLKHPSKGYPAAYKGRKLLTVEIAEALHGGPIPFVGLLRIQEALLLLDLKGHLGGQFVIRKAIVQHINTKILTPNEFHKIGLIFSHAPTSDINLVQLAVNKTLDFMDASLADGTLTQDGYDAYWRVSEAVSILAEKIDKARAGKQNRLAREAQKAARAAKRQAALQEKHTVQNLQHAYQQSAKSHKLMKAAKILRELEDADQGKRSISEAAVSKLMVGPVVIKTRMTKAD</sequence>
<name>A0A517KZV2_9PEZI</name>